<name>A0A841JRM8_9BACT</name>
<accession>A0A841JRM8</accession>
<dbReference type="EMBL" id="JACHEK010000002">
    <property type="protein sequence ID" value="MBB6143065.1"/>
    <property type="molecule type" value="Genomic_DNA"/>
</dbReference>
<dbReference type="AlphaFoldDB" id="A0A841JRM8"/>
<proteinExistence type="predicted"/>
<dbReference type="Proteomes" id="UP000538666">
    <property type="component" value="Unassembled WGS sequence"/>
</dbReference>
<evidence type="ECO:0000313" key="2">
    <source>
        <dbReference type="Proteomes" id="UP000538666"/>
    </source>
</evidence>
<comment type="caution">
    <text evidence="1">The sequence shown here is derived from an EMBL/GenBank/DDBJ whole genome shotgun (WGS) entry which is preliminary data.</text>
</comment>
<organism evidence="1 2">
    <name type="scientific">Silvibacterium bohemicum</name>
    <dbReference type="NCBI Taxonomy" id="1577686"/>
    <lineage>
        <taxon>Bacteria</taxon>
        <taxon>Pseudomonadati</taxon>
        <taxon>Acidobacteriota</taxon>
        <taxon>Terriglobia</taxon>
        <taxon>Terriglobales</taxon>
        <taxon>Acidobacteriaceae</taxon>
        <taxon>Silvibacterium</taxon>
    </lineage>
</organism>
<dbReference type="OrthoDB" id="1095281at2"/>
<protein>
    <submittedName>
        <fullName evidence="1">Uncharacterized protein</fullName>
    </submittedName>
</protein>
<reference evidence="1 2" key="1">
    <citation type="submission" date="2020-08" db="EMBL/GenBank/DDBJ databases">
        <title>Genomic Encyclopedia of Type Strains, Phase IV (KMG-IV): sequencing the most valuable type-strain genomes for metagenomic binning, comparative biology and taxonomic classification.</title>
        <authorList>
            <person name="Goeker M."/>
        </authorList>
    </citation>
    <scope>NUCLEOTIDE SEQUENCE [LARGE SCALE GENOMIC DNA]</scope>
    <source>
        <strain evidence="1 2">DSM 103733</strain>
    </source>
</reference>
<sequence length="610" mass="68188">MSGRRAAIYIQFMASLDDDFWPASLAHLKEPYLNNHSQYVTVGEISSEPVNNFPGTTLLYTAMVPAAEAEECLTRLGGMGHGMRHLPEQEVYDPASGVPLPAFWIHSGREDHKKYQPLVESWQIHDRHIILPFNGILQRYGLSPATISGPDDAITPTLVWHDLSRPTYAVVRVTPLSVYRVPKQINVARVEILREYLEDYLLDSDCVAMATQFEGRYSTGDPAFESVMGTSKGQHAKLKGREIWLKRVEHIEAGDQYSDTWCTRLVLKPVKALDADQTLVWPDHPKPIVGSGILTGEFGVAEEAYVRDEVLQRYEDGLEFDINPEAGSVSNGSWWSVGFCKRLGRDHIVLELRKLYENAQFSVIKHYSHYAVKEESVPVPKNDAEERNIGVRTREVVESYLALMDAVAQICDAAGELYTAEDIGGLSKSEISYKGWWTNRLLGRLGNVAPRTISYPDFLERCKFIFSVFEGVKSAPLRALLVKLQVPRKEVKSVEGIKLLAYLCQLAIIAKHEGWGLIGDAELVAGKWNKDTRLDFLKPLFGLNGLRIIDSHASSFIGEPTAQSAQLKDFGIDPGQFKTEGGLALDRVYDEVIKSLLQITALLESVDLEG</sequence>
<evidence type="ECO:0000313" key="1">
    <source>
        <dbReference type="EMBL" id="MBB6143065.1"/>
    </source>
</evidence>
<gene>
    <name evidence="1" type="ORF">HNQ77_001009</name>
</gene>
<dbReference type="RefSeq" id="WP_156186195.1">
    <property type="nucleotide sequence ID" value="NZ_JACHEK010000002.1"/>
</dbReference>
<keyword evidence="2" id="KW-1185">Reference proteome</keyword>